<dbReference type="Proteomes" id="UP000326546">
    <property type="component" value="Chromosome"/>
</dbReference>
<evidence type="ECO:0000256" key="6">
    <source>
        <dbReference type="HAMAP-Rule" id="MF_00376"/>
    </source>
</evidence>
<dbReference type="PANTHER" id="PTHR10695:SF46">
    <property type="entry name" value="BIFUNCTIONAL COENZYME A SYNTHASE-RELATED"/>
    <property type="match status" value="1"/>
</dbReference>
<gene>
    <name evidence="6" type="primary">coaE</name>
    <name evidence="8" type="ORF">FY030_04805</name>
</gene>
<comment type="similarity">
    <text evidence="6">Belongs to the CoaE family.</text>
</comment>
<dbReference type="NCBIfam" id="TIGR00152">
    <property type="entry name" value="dephospho-CoA kinase"/>
    <property type="match status" value="1"/>
</dbReference>
<dbReference type="PROSITE" id="PS51219">
    <property type="entry name" value="DPCK"/>
    <property type="match status" value="1"/>
</dbReference>
<dbReference type="Gene3D" id="3.40.50.300">
    <property type="entry name" value="P-loop containing nucleotide triphosphate hydrolases"/>
    <property type="match status" value="1"/>
</dbReference>
<dbReference type="HAMAP" id="MF_00376">
    <property type="entry name" value="Dephospho_CoA_kinase"/>
    <property type="match status" value="1"/>
</dbReference>
<name>A0A5J6V4X2_9MICO</name>
<dbReference type="GO" id="GO:0004140">
    <property type="term" value="F:dephospho-CoA kinase activity"/>
    <property type="evidence" value="ECO:0007669"/>
    <property type="project" value="UniProtKB-UniRule"/>
</dbReference>
<evidence type="ECO:0000256" key="2">
    <source>
        <dbReference type="ARBA" id="ARBA00011058"/>
    </source>
</evidence>
<accession>A0A5J6V4X2</accession>
<feature type="binding site" evidence="6">
    <location>
        <begin position="11"/>
        <end position="16"/>
    </location>
    <ligand>
        <name>ATP</name>
        <dbReference type="ChEBI" id="CHEBI:30616"/>
    </ligand>
</feature>
<protein>
    <recommendedName>
        <fullName evidence="6 7">Dephospho-CoA kinase</fullName>
        <ecNumber evidence="6 7">2.7.1.24</ecNumber>
    </recommendedName>
    <alternativeName>
        <fullName evidence="6">Dephosphocoenzyme A kinase</fullName>
    </alternativeName>
</protein>
<keyword evidence="5 6" id="KW-0067">ATP-binding</keyword>
<keyword evidence="6 8" id="KW-0418">Kinase</keyword>
<evidence type="ECO:0000256" key="4">
    <source>
        <dbReference type="ARBA" id="ARBA00022741"/>
    </source>
</evidence>
<dbReference type="AlphaFoldDB" id="A0A5J6V4X2"/>
<evidence type="ECO:0000313" key="8">
    <source>
        <dbReference type="EMBL" id="QFG68122.1"/>
    </source>
</evidence>
<dbReference type="GO" id="GO:0005737">
    <property type="term" value="C:cytoplasm"/>
    <property type="evidence" value="ECO:0007669"/>
    <property type="project" value="UniProtKB-SubCell"/>
</dbReference>
<keyword evidence="6" id="KW-0173">Coenzyme A biosynthesis</keyword>
<dbReference type="InterPro" id="IPR007344">
    <property type="entry name" value="GrpB/CoaE"/>
</dbReference>
<dbReference type="OrthoDB" id="9812943at2"/>
<keyword evidence="3 6" id="KW-0963">Cytoplasm</keyword>
<comment type="pathway">
    <text evidence="6">Cofactor biosynthesis; coenzyme A biosynthesis; CoA from (R)-pantothenate: step 5/5.</text>
</comment>
<sequence length="404" mass="43884">MLRVGLSGGIGSGKSTVSARLAELGAVVVDADKVAREVVEPGTPALAEIAERFGAGVLTAAGALDRPALGALVFEDTQARRDLEAITHPRIQARSAELFAAAPADAVVVHDIPLLVEAGRVADYALTVIVDVPEQERLRRLVQSRGMPSGQARARIAAQADDGQRRAAADVLLDNSGSVDSLHVRVDALWRERLVPFERNLRTGTPVRRPEELAVVDPDPDWPARAARLLARVRRALGARALRVDHIGSTSVPGLQAKDVIDLQVVVEDLEVLEDPATRAELAKVGFLVPDRVWHDHDHETRREGAPAVPLWPKKILATGDPACVVHCHVRPAASPAWRLALLYRDWWRAEPAERNVYADLKRTLTARGLTSSEYAEAKEPWFARAAGRAHAWARRTGWQPGSA</sequence>
<dbReference type="CDD" id="cd02022">
    <property type="entry name" value="DPCK"/>
    <property type="match status" value="1"/>
</dbReference>
<dbReference type="InterPro" id="IPR027417">
    <property type="entry name" value="P-loop_NTPase"/>
</dbReference>
<comment type="subcellular location">
    <subcellularLocation>
        <location evidence="6">Cytoplasm</location>
    </subcellularLocation>
</comment>
<dbReference type="Pfam" id="PF01121">
    <property type="entry name" value="CoaE"/>
    <property type="match status" value="1"/>
</dbReference>
<dbReference type="PANTHER" id="PTHR10695">
    <property type="entry name" value="DEPHOSPHO-COA KINASE-RELATED"/>
    <property type="match status" value="1"/>
</dbReference>
<dbReference type="EMBL" id="CP044427">
    <property type="protein sequence ID" value="QFG68122.1"/>
    <property type="molecule type" value="Genomic_DNA"/>
</dbReference>
<keyword evidence="9" id="KW-1185">Reference proteome</keyword>
<keyword evidence="6 8" id="KW-0808">Transferase</keyword>
<dbReference type="NCBIfam" id="NF002879">
    <property type="entry name" value="PRK03333.1"/>
    <property type="match status" value="1"/>
</dbReference>
<dbReference type="GO" id="GO:0005524">
    <property type="term" value="F:ATP binding"/>
    <property type="evidence" value="ECO:0007669"/>
    <property type="project" value="UniProtKB-UniRule"/>
</dbReference>
<dbReference type="EC" id="2.7.1.24" evidence="6 7"/>
<dbReference type="SUPFAM" id="SSF52540">
    <property type="entry name" value="P-loop containing nucleoside triphosphate hydrolases"/>
    <property type="match status" value="1"/>
</dbReference>
<organism evidence="8 9">
    <name type="scientific">Ornithinimicrobium pratense</name>
    <dbReference type="NCBI Taxonomy" id="2593973"/>
    <lineage>
        <taxon>Bacteria</taxon>
        <taxon>Bacillati</taxon>
        <taxon>Actinomycetota</taxon>
        <taxon>Actinomycetes</taxon>
        <taxon>Micrococcales</taxon>
        <taxon>Ornithinimicrobiaceae</taxon>
        <taxon>Ornithinimicrobium</taxon>
    </lineage>
</organism>
<dbReference type="InterPro" id="IPR001977">
    <property type="entry name" value="Depp_CoAkinase"/>
</dbReference>
<comment type="catalytic activity">
    <reaction evidence="6">
        <text>3'-dephospho-CoA + ATP = ADP + CoA + H(+)</text>
        <dbReference type="Rhea" id="RHEA:18245"/>
        <dbReference type="ChEBI" id="CHEBI:15378"/>
        <dbReference type="ChEBI" id="CHEBI:30616"/>
        <dbReference type="ChEBI" id="CHEBI:57287"/>
        <dbReference type="ChEBI" id="CHEBI:57328"/>
        <dbReference type="ChEBI" id="CHEBI:456216"/>
        <dbReference type="EC" id="2.7.1.24"/>
    </reaction>
</comment>
<dbReference type="Pfam" id="PF04229">
    <property type="entry name" value="GrpB"/>
    <property type="match status" value="1"/>
</dbReference>
<comment type="similarity">
    <text evidence="2">In the C-terminal section; belongs to the UPF0157 (GrpB) family.</text>
</comment>
<evidence type="ECO:0000256" key="7">
    <source>
        <dbReference type="NCBIfam" id="TIGR00152"/>
    </source>
</evidence>
<evidence type="ECO:0000256" key="1">
    <source>
        <dbReference type="ARBA" id="ARBA00008826"/>
    </source>
</evidence>
<dbReference type="Gene3D" id="3.30.460.10">
    <property type="entry name" value="Beta Polymerase, domain 2"/>
    <property type="match status" value="1"/>
</dbReference>
<dbReference type="GO" id="GO:0015937">
    <property type="term" value="P:coenzyme A biosynthetic process"/>
    <property type="evidence" value="ECO:0007669"/>
    <property type="project" value="UniProtKB-UniRule"/>
</dbReference>
<dbReference type="InterPro" id="IPR043519">
    <property type="entry name" value="NT_sf"/>
</dbReference>
<dbReference type="UniPathway" id="UPA00241">
    <property type="reaction ID" value="UER00356"/>
</dbReference>
<proteinExistence type="inferred from homology"/>
<comment type="similarity">
    <text evidence="1">In the N-terminal section; belongs to the CoaE family.</text>
</comment>
<reference evidence="8 9" key="1">
    <citation type="submission" date="2019-09" db="EMBL/GenBank/DDBJ databases">
        <title>Serinicoccus pratensis sp. nov., isolated from meadow soil.</title>
        <authorList>
            <person name="Zhang W."/>
        </authorList>
    </citation>
    <scope>NUCLEOTIDE SEQUENCE [LARGE SCALE GENOMIC DNA]</scope>
    <source>
        <strain evidence="8 9">W204</strain>
    </source>
</reference>
<evidence type="ECO:0000256" key="3">
    <source>
        <dbReference type="ARBA" id="ARBA00022490"/>
    </source>
</evidence>
<evidence type="ECO:0000313" key="9">
    <source>
        <dbReference type="Proteomes" id="UP000326546"/>
    </source>
</evidence>
<dbReference type="KEGG" id="serw:FY030_04805"/>
<dbReference type="SUPFAM" id="SSF81301">
    <property type="entry name" value="Nucleotidyltransferase"/>
    <property type="match status" value="1"/>
</dbReference>
<dbReference type="RefSeq" id="WP_158060512.1">
    <property type="nucleotide sequence ID" value="NZ_CP044427.1"/>
</dbReference>
<evidence type="ECO:0000256" key="5">
    <source>
        <dbReference type="ARBA" id="ARBA00022840"/>
    </source>
</evidence>
<keyword evidence="4 6" id="KW-0547">Nucleotide-binding</keyword>
<comment type="function">
    <text evidence="6">Catalyzes the phosphorylation of the 3'-hydroxyl group of dephosphocoenzyme A to form coenzyme A.</text>
</comment>